<dbReference type="GO" id="GO:0009279">
    <property type="term" value="C:cell outer membrane"/>
    <property type="evidence" value="ECO:0007669"/>
    <property type="project" value="UniProtKB-SubCell"/>
</dbReference>
<dbReference type="Gene3D" id="1.25.40.390">
    <property type="match status" value="1"/>
</dbReference>
<feature type="signal peptide" evidence="6">
    <location>
        <begin position="1"/>
        <end position="27"/>
    </location>
</feature>
<reference evidence="9 10" key="1">
    <citation type="submission" date="2018-08" db="EMBL/GenBank/DDBJ databases">
        <title>A genome reference for cultivated species of the human gut microbiota.</title>
        <authorList>
            <person name="Zou Y."/>
            <person name="Xue W."/>
            <person name="Luo G."/>
        </authorList>
    </citation>
    <scope>NUCLEOTIDE SEQUENCE [LARGE SCALE GENOMIC DNA]</scope>
    <source>
        <strain evidence="9 10">AM16-49B</strain>
    </source>
</reference>
<organism evidence="9 10">
    <name type="scientific">Bacteroides caccae</name>
    <dbReference type="NCBI Taxonomy" id="47678"/>
    <lineage>
        <taxon>Bacteria</taxon>
        <taxon>Pseudomonadati</taxon>
        <taxon>Bacteroidota</taxon>
        <taxon>Bacteroidia</taxon>
        <taxon>Bacteroidales</taxon>
        <taxon>Bacteroidaceae</taxon>
        <taxon>Bacteroides</taxon>
    </lineage>
</organism>
<dbReference type="SUPFAM" id="SSF48452">
    <property type="entry name" value="TPR-like"/>
    <property type="match status" value="1"/>
</dbReference>
<comment type="subcellular location">
    <subcellularLocation>
        <location evidence="1">Cell outer membrane</location>
    </subcellularLocation>
</comment>
<accession>A0A414YZ47</accession>
<comment type="similarity">
    <text evidence="2">Belongs to the SusD family.</text>
</comment>
<dbReference type="AlphaFoldDB" id="A0A414YZ47"/>
<gene>
    <name evidence="9" type="ORF">DW190_05930</name>
</gene>
<keyword evidence="3 6" id="KW-0732">Signal</keyword>
<evidence type="ECO:0000259" key="8">
    <source>
        <dbReference type="Pfam" id="PF14322"/>
    </source>
</evidence>
<dbReference type="Proteomes" id="UP000283512">
    <property type="component" value="Unassembled WGS sequence"/>
</dbReference>
<feature type="domain" description="SusD-like N-terminal" evidence="8">
    <location>
        <begin position="126"/>
        <end position="246"/>
    </location>
</feature>
<dbReference type="InterPro" id="IPR033985">
    <property type="entry name" value="SusD-like_N"/>
</dbReference>
<dbReference type="Pfam" id="PF07980">
    <property type="entry name" value="SusD_RagB"/>
    <property type="match status" value="1"/>
</dbReference>
<evidence type="ECO:0000259" key="7">
    <source>
        <dbReference type="Pfam" id="PF07980"/>
    </source>
</evidence>
<comment type="caution">
    <text evidence="9">The sequence shown here is derived from an EMBL/GenBank/DDBJ whole genome shotgun (WGS) entry which is preliminary data.</text>
</comment>
<dbReference type="InterPro" id="IPR012944">
    <property type="entry name" value="SusD_RagB_dom"/>
</dbReference>
<keyword evidence="5" id="KW-0998">Cell outer membrane</keyword>
<evidence type="ECO:0000256" key="4">
    <source>
        <dbReference type="ARBA" id="ARBA00023136"/>
    </source>
</evidence>
<sequence length="598" mass="68288">MSNRILMSNTMKKIIIFFLCACSFIVACTETSEGFLESKGKETDDLESVFSDSTKVMGFHAALFWQLGRVTMSPHGVASVLQNYKDYEAGTDNSRYSGYFRVTEFTPAYTKGDFSQGGTNAGFTDFQRGWQEAYQTIYRCNSFLQNYKKAPLTEATKEKLANEARFIRAFFYFHLLRQYGAVPLLYDEVIDPFNPSFLERSTFEECVNYLAQELRAAADALPLEQMGADYGRPTKASALGVLTELYALAASPLYNGGNIGSGDNRLLVGYDNYDVNRWENVRITAQELMGLGTHELVKDNKTRPGNGFYLATTKRVNTERVWFWVTVSTTGYPASALLPKSRNGGRQIQPYHELVEAFPMKDGTPIDKNSAEYKENPYQNRDPRLGYTIIYNEAEWIKTKGGELEKVYTYKDATQDGYGTSGGTETGYYFRKCCNEDLMANEYGEGTGLSFIRYADIMLLYAEALTELNVDRNRDEIEKQLFELRDRAGIEPGDDKRYGVPANMNKDEMIDFIINERRIEFANECGNRFWDLKRRKLYEKLDGVWTSAAVWEKTNDGSYTWSVMPIEQHFFSQKMYFSAIPQREINASHGKLIQNPGW</sequence>
<proteinExistence type="inferred from homology"/>
<evidence type="ECO:0000313" key="10">
    <source>
        <dbReference type="Proteomes" id="UP000283512"/>
    </source>
</evidence>
<dbReference type="EMBL" id="QRKD01000003">
    <property type="protein sequence ID" value="RHH92806.1"/>
    <property type="molecule type" value="Genomic_DNA"/>
</dbReference>
<evidence type="ECO:0000256" key="1">
    <source>
        <dbReference type="ARBA" id="ARBA00004442"/>
    </source>
</evidence>
<feature type="domain" description="RagB/SusD" evidence="7">
    <location>
        <begin position="336"/>
        <end position="598"/>
    </location>
</feature>
<feature type="chain" id="PRO_5019538932" evidence="6">
    <location>
        <begin position="28"/>
        <end position="598"/>
    </location>
</feature>
<evidence type="ECO:0000256" key="2">
    <source>
        <dbReference type="ARBA" id="ARBA00006275"/>
    </source>
</evidence>
<dbReference type="PROSITE" id="PS51257">
    <property type="entry name" value="PROKAR_LIPOPROTEIN"/>
    <property type="match status" value="1"/>
</dbReference>
<evidence type="ECO:0000256" key="3">
    <source>
        <dbReference type="ARBA" id="ARBA00022729"/>
    </source>
</evidence>
<evidence type="ECO:0000313" key="9">
    <source>
        <dbReference type="EMBL" id="RHH92806.1"/>
    </source>
</evidence>
<evidence type="ECO:0000256" key="6">
    <source>
        <dbReference type="SAM" id="SignalP"/>
    </source>
</evidence>
<dbReference type="Pfam" id="PF14322">
    <property type="entry name" value="SusD-like_3"/>
    <property type="match status" value="1"/>
</dbReference>
<name>A0A414YZ47_9BACE</name>
<evidence type="ECO:0000256" key="5">
    <source>
        <dbReference type="ARBA" id="ARBA00023237"/>
    </source>
</evidence>
<protein>
    <submittedName>
        <fullName evidence="9">RagB/SusD family nutrient uptake outer membrane protein</fullName>
    </submittedName>
</protein>
<dbReference type="InterPro" id="IPR011990">
    <property type="entry name" value="TPR-like_helical_dom_sf"/>
</dbReference>
<keyword evidence="4" id="KW-0472">Membrane</keyword>